<dbReference type="AlphaFoldDB" id="A0A9P9DNB1"/>
<evidence type="ECO:0000313" key="2">
    <source>
        <dbReference type="Proteomes" id="UP000700596"/>
    </source>
</evidence>
<reference evidence="1" key="1">
    <citation type="journal article" date="2021" name="Nat. Commun.">
        <title>Genetic determinants of endophytism in the Arabidopsis root mycobiome.</title>
        <authorList>
            <person name="Mesny F."/>
            <person name="Miyauchi S."/>
            <person name="Thiergart T."/>
            <person name="Pickel B."/>
            <person name="Atanasova L."/>
            <person name="Karlsson M."/>
            <person name="Huettel B."/>
            <person name="Barry K.W."/>
            <person name="Haridas S."/>
            <person name="Chen C."/>
            <person name="Bauer D."/>
            <person name="Andreopoulos W."/>
            <person name="Pangilinan J."/>
            <person name="LaButti K."/>
            <person name="Riley R."/>
            <person name="Lipzen A."/>
            <person name="Clum A."/>
            <person name="Drula E."/>
            <person name="Henrissat B."/>
            <person name="Kohler A."/>
            <person name="Grigoriev I.V."/>
            <person name="Martin F.M."/>
            <person name="Hacquard S."/>
        </authorList>
    </citation>
    <scope>NUCLEOTIDE SEQUENCE</scope>
    <source>
        <strain evidence="1">MPI-CAGE-CH-0243</strain>
    </source>
</reference>
<dbReference type="EMBL" id="JAGMWT010000009">
    <property type="protein sequence ID" value="KAH7122288.1"/>
    <property type="molecule type" value="Genomic_DNA"/>
</dbReference>
<accession>A0A9P9DNB1</accession>
<keyword evidence="2" id="KW-1185">Reference proteome</keyword>
<organism evidence="1 2">
    <name type="scientific">Dendryphion nanum</name>
    <dbReference type="NCBI Taxonomy" id="256645"/>
    <lineage>
        <taxon>Eukaryota</taxon>
        <taxon>Fungi</taxon>
        <taxon>Dikarya</taxon>
        <taxon>Ascomycota</taxon>
        <taxon>Pezizomycotina</taxon>
        <taxon>Dothideomycetes</taxon>
        <taxon>Pleosporomycetidae</taxon>
        <taxon>Pleosporales</taxon>
        <taxon>Torulaceae</taxon>
        <taxon>Dendryphion</taxon>
    </lineage>
</organism>
<gene>
    <name evidence="1" type="ORF">B0J11DRAFT_507286</name>
</gene>
<protein>
    <submittedName>
        <fullName evidence="1">Uncharacterized protein</fullName>
    </submittedName>
</protein>
<proteinExistence type="predicted"/>
<name>A0A9P9DNB1_9PLEO</name>
<comment type="caution">
    <text evidence="1">The sequence shown here is derived from an EMBL/GenBank/DDBJ whole genome shotgun (WGS) entry which is preliminary data.</text>
</comment>
<evidence type="ECO:0000313" key="1">
    <source>
        <dbReference type="EMBL" id="KAH7122288.1"/>
    </source>
</evidence>
<sequence length="159" mass="17430">MVPRGDGSKASTRENGRQALVLRFSQSRSPIKKLQSSVSGFSIRLLICAKRTGRLGTWRSFWRSHSGGFLWYRLGACLLTHAATSGPNAQRRPGAARQQGSNLDQLSELVPRPLLGVEGLCLAKGQCGYRAGCGFDGQRDFASARTELHEVPEYRPIDV</sequence>
<dbReference type="Proteomes" id="UP000700596">
    <property type="component" value="Unassembled WGS sequence"/>
</dbReference>